<evidence type="ECO:0000313" key="3">
    <source>
        <dbReference type="EMBL" id="GEU36236.1"/>
    </source>
</evidence>
<organism evidence="3">
    <name type="scientific">Tanacetum cinerariifolium</name>
    <name type="common">Dalmatian daisy</name>
    <name type="synonym">Chrysanthemum cinerariifolium</name>
    <dbReference type="NCBI Taxonomy" id="118510"/>
    <lineage>
        <taxon>Eukaryota</taxon>
        <taxon>Viridiplantae</taxon>
        <taxon>Streptophyta</taxon>
        <taxon>Embryophyta</taxon>
        <taxon>Tracheophyta</taxon>
        <taxon>Spermatophyta</taxon>
        <taxon>Magnoliopsida</taxon>
        <taxon>eudicotyledons</taxon>
        <taxon>Gunneridae</taxon>
        <taxon>Pentapetalae</taxon>
        <taxon>asterids</taxon>
        <taxon>campanulids</taxon>
        <taxon>Asterales</taxon>
        <taxon>Asteraceae</taxon>
        <taxon>Asteroideae</taxon>
        <taxon>Anthemideae</taxon>
        <taxon>Anthemidinae</taxon>
        <taxon>Tanacetum</taxon>
    </lineage>
</organism>
<dbReference type="PROSITE" id="PS50994">
    <property type="entry name" value="INTEGRASE"/>
    <property type="match status" value="1"/>
</dbReference>
<dbReference type="PANTHER" id="PTHR11439:SF491">
    <property type="entry name" value="INTEGRASE CATALYTIC DOMAIN-CONTAINING PROTEIN"/>
    <property type="match status" value="1"/>
</dbReference>
<dbReference type="Gene3D" id="3.30.420.10">
    <property type="entry name" value="Ribonuclease H-like superfamily/Ribonuclease H"/>
    <property type="match status" value="1"/>
</dbReference>
<dbReference type="InterPro" id="IPR036397">
    <property type="entry name" value="RNaseH_sf"/>
</dbReference>
<evidence type="ECO:0000256" key="1">
    <source>
        <dbReference type="SAM" id="MobiDB-lite"/>
    </source>
</evidence>
<feature type="region of interest" description="Disordered" evidence="1">
    <location>
        <begin position="1045"/>
        <end position="1065"/>
    </location>
</feature>
<comment type="caution">
    <text evidence="3">The sequence shown here is derived from an EMBL/GenBank/DDBJ whole genome shotgun (WGS) entry which is preliminary data.</text>
</comment>
<dbReference type="Pfam" id="PF07727">
    <property type="entry name" value="RVT_2"/>
    <property type="match status" value="1"/>
</dbReference>
<accession>A0A6L2JH34</accession>
<protein>
    <recommendedName>
        <fullName evidence="2">Integrase catalytic domain-containing protein</fullName>
    </recommendedName>
</protein>
<dbReference type="InterPro" id="IPR043502">
    <property type="entry name" value="DNA/RNA_pol_sf"/>
</dbReference>
<dbReference type="PANTHER" id="PTHR11439">
    <property type="entry name" value="GAG-POL-RELATED RETROTRANSPOSON"/>
    <property type="match status" value="1"/>
</dbReference>
<dbReference type="GO" id="GO:0015074">
    <property type="term" value="P:DNA integration"/>
    <property type="evidence" value="ECO:0007669"/>
    <property type="project" value="InterPro"/>
</dbReference>
<proteinExistence type="predicted"/>
<gene>
    <name evidence="3" type="ORF">Tci_008214</name>
</gene>
<dbReference type="Pfam" id="PF14223">
    <property type="entry name" value="Retrotran_gag_2"/>
    <property type="match status" value="1"/>
</dbReference>
<name>A0A6L2JH34_TANCI</name>
<dbReference type="EMBL" id="BKCJ010000786">
    <property type="protein sequence ID" value="GEU36236.1"/>
    <property type="molecule type" value="Genomic_DNA"/>
</dbReference>
<dbReference type="InterPro" id="IPR001584">
    <property type="entry name" value="Integrase_cat-core"/>
</dbReference>
<reference evidence="3" key="1">
    <citation type="journal article" date="2019" name="Sci. Rep.">
        <title>Draft genome of Tanacetum cinerariifolium, the natural source of mosquito coil.</title>
        <authorList>
            <person name="Yamashiro T."/>
            <person name="Shiraishi A."/>
            <person name="Satake H."/>
            <person name="Nakayama K."/>
        </authorList>
    </citation>
    <scope>NUCLEOTIDE SEQUENCE</scope>
</reference>
<dbReference type="CDD" id="cd09272">
    <property type="entry name" value="RNase_HI_RT_Ty1"/>
    <property type="match status" value="1"/>
</dbReference>
<dbReference type="InterPro" id="IPR012337">
    <property type="entry name" value="RNaseH-like_sf"/>
</dbReference>
<dbReference type="InterPro" id="IPR013103">
    <property type="entry name" value="RVT_2"/>
</dbReference>
<dbReference type="AlphaFoldDB" id="A0A6L2JH34"/>
<feature type="domain" description="Integrase catalytic" evidence="2">
    <location>
        <begin position="450"/>
        <end position="542"/>
    </location>
</feature>
<dbReference type="GO" id="GO:0003676">
    <property type="term" value="F:nucleic acid binding"/>
    <property type="evidence" value="ECO:0007669"/>
    <property type="project" value="InterPro"/>
</dbReference>
<evidence type="ECO:0000259" key="2">
    <source>
        <dbReference type="PROSITE" id="PS50994"/>
    </source>
</evidence>
<sequence length="1094" mass="126319">MEHSNTTPAKISILDTGKFEQWKFRIQQYLQNEHYALWKVIEFRDSYEVPKESAATGLASDGKNGRTVAITTKDMQKRKNDVKARTTLLLALPDEHQLRFSKYKTAQELCVAILKTFGGNEATRKTKKNLLKQQYGNFTAEGKETLEQNFNRLHEIVSKLEFMDVEIKEDDLNQKLLTSLAPEWLMHTIVGNEEDNTASVLTASTQVSHIDEDDIEEMDIKWNMALLSMRADRFQKKTEKKFLFKGQMWLALISRRQGSKVEEHAPKGLMAIDEVGWDWSYMENDEENHALVADEEAPIEFALMAKTSTDNEVFDNSLCSKACKKNIDSLNSQIIELSEKLVFRRMVEFLGSIPINLKCNMWELEDLIEKPINWSKPSKNRDGAWHAKIRIIDPDGEEFTKTLQSIPTTRKLSKKESLREIINLDHFYDTLYLMRKSLEVLKEFYWMILGGRFNQLSHELNRLCKETGIARHLTVTTTPQQNGLAERMNMTLLNKVGCLLIQSGLLDLFWAEATVMTVYLINSPPSTALKKKTHMDLWDVVFNESLMYKDTLKSVGAVDSKKEFEFEVELQGNNYVLVHERAKITTAKSARYKDEGNVSLSRSSWSKVDDMVAYAFVIAEEEDTHEPITFHQAINSFEKDEWVRAIEEEMSSLKKNHTWELVDQTPAFLHGNLKETIYMRKPPGSKEGMGNKVCLLKKCLYGLKQSPRKLYKRFDVYMISNGFSRSNYDSCIYFKEFAPGMYIYLLLYVDDMLIACKSKYEIEYTKGLMRKEFDMKELGLTRKILGMEIVRDRGSRTLKDYPSSDWDVKRKSKVPYANVVDSLMYLMVCTRSDIAYAVTIVSRYLANLGKNYKEAVKWILKYLKGNTDVGPVYAIDQGKHVDVDGFMDVDYAKDPNKEYMALAEAIKESIWLKGLLIELGLNLRSVVVNCYNQGAIHLSRNSMFHERTNHINVRYHFIKEIVESRETKVAKIGTKDNATDAFIKINEGWNKESMKDIVSSDEEWEESDYGNPPNTTTDSFFKPCLNAQKMDDIEKVDDRSQMKRKGNNNVLNKAPKFVNQSNEQPSKRVYKAQKFEAIKYSLGPNEEYIAIRSC</sequence>
<dbReference type="SUPFAM" id="SSF56672">
    <property type="entry name" value="DNA/RNA polymerases"/>
    <property type="match status" value="1"/>
</dbReference>
<dbReference type="SUPFAM" id="SSF53098">
    <property type="entry name" value="Ribonuclease H-like"/>
    <property type="match status" value="1"/>
</dbReference>